<proteinExistence type="inferred from homology"/>
<reference evidence="9 10" key="1">
    <citation type="submission" date="2023-10" db="EMBL/GenBank/DDBJ databases">
        <title>Characteristics and mechanism of a salt-tolerant marine origin heterotrophic nitrifying- aerobic denitrifying bacteria Marinobacter xestospongiae HN1.</title>
        <authorList>
            <person name="Qi R."/>
        </authorList>
    </citation>
    <scope>NUCLEOTIDE SEQUENCE [LARGE SCALE GENOMIC DNA]</scope>
    <source>
        <strain evidence="9 10">HN1</strain>
    </source>
</reference>
<dbReference type="PROSITE" id="PS51257">
    <property type="entry name" value="PROKAR_LIPOPROTEIN"/>
    <property type="match status" value="1"/>
</dbReference>
<keyword evidence="10" id="KW-1185">Reference proteome</keyword>
<comment type="subcellular location">
    <subcellularLocation>
        <location evidence="1">Cell envelope</location>
    </subcellularLocation>
</comment>
<gene>
    <name evidence="9" type="ORF">RYS15_01055</name>
</gene>
<evidence type="ECO:0000259" key="7">
    <source>
        <dbReference type="Pfam" id="PF25917"/>
    </source>
</evidence>
<feature type="signal peptide" evidence="5">
    <location>
        <begin position="1"/>
        <end position="23"/>
    </location>
</feature>
<dbReference type="RefSeq" id="WP_316972237.1">
    <property type="nucleotide sequence ID" value="NZ_JAWIIJ010000001.1"/>
</dbReference>
<dbReference type="Pfam" id="PF25876">
    <property type="entry name" value="HH_MFP_RND"/>
    <property type="match status" value="1"/>
</dbReference>
<dbReference type="SUPFAM" id="SSF111369">
    <property type="entry name" value="HlyD-like secretion proteins"/>
    <property type="match status" value="1"/>
</dbReference>
<dbReference type="PANTHER" id="PTHR30469">
    <property type="entry name" value="MULTIDRUG RESISTANCE PROTEIN MDTA"/>
    <property type="match status" value="1"/>
</dbReference>
<keyword evidence="4" id="KW-0175">Coiled coil</keyword>
<dbReference type="Proteomes" id="UP001269819">
    <property type="component" value="Unassembled WGS sequence"/>
</dbReference>
<evidence type="ECO:0000259" key="6">
    <source>
        <dbReference type="Pfam" id="PF25876"/>
    </source>
</evidence>
<evidence type="ECO:0000259" key="8">
    <source>
        <dbReference type="Pfam" id="PF25967"/>
    </source>
</evidence>
<evidence type="ECO:0000256" key="4">
    <source>
        <dbReference type="ARBA" id="ARBA00023054"/>
    </source>
</evidence>
<comment type="similarity">
    <text evidence="2">Belongs to the membrane fusion protein (MFP) (TC 8.A.1) family.</text>
</comment>
<dbReference type="EMBL" id="JAWIIJ010000001">
    <property type="protein sequence ID" value="MDV2077246.1"/>
    <property type="molecule type" value="Genomic_DNA"/>
</dbReference>
<evidence type="ECO:0000256" key="2">
    <source>
        <dbReference type="ARBA" id="ARBA00009477"/>
    </source>
</evidence>
<dbReference type="InterPro" id="IPR058627">
    <property type="entry name" value="MdtA-like_C"/>
</dbReference>
<protein>
    <submittedName>
        <fullName evidence="9">Efflux RND transporter periplasmic adaptor subunit</fullName>
    </submittedName>
</protein>
<keyword evidence="5" id="KW-0732">Signal</keyword>
<sequence>MNSTLRILPWIFLVLLLGACGEAPDTPAPAVVQPVKILTLGGSGQTLSREFPGTVRATQRVSMAFQVPGRLVEFPVKEGQQVQAGDQLGLLDDADYRSNLAAAQADLTRTEANFKRAQELIGKNYVSQAEFDSIRASYNIAQSNLEKARKALNDTRLIAPFDGVVARTLVQNFEEVQAKQPVLSLQNNNELEVIVNVPESLVVRHNDAEGLQLTGTFEGIPGVEFPLEIKEFATEANPETQTFDYVLSIQQTEGYNVLPGMTANVRAAQTSLEGSDSYRITLPLAALTPAEDSQPSVWLLDDDNRVHRQPVETGEFAGQDSIIVRSGLTPGDRVVIAGVSALHEGMQVKPIDKVEF</sequence>
<feature type="domain" description="Multidrug resistance protein MdtA-like alpha-helical hairpin" evidence="6">
    <location>
        <begin position="94"/>
        <end position="154"/>
    </location>
</feature>
<dbReference type="NCBIfam" id="TIGR01730">
    <property type="entry name" value="RND_mfp"/>
    <property type="match status" value="1"/>
</dbReference>
<dbReference type="Gene3D" id="2.40.50.100">
    <property type="match status" value="1"/>
</dbReference>
<evidence type="ECO:0000256" key="5">
    <source>
        <dbReference type="SAM" id="SignalP"/>
    </source>
</evidence>
<keyword evidence="3" id="KW-0813">Transport</keyword>
<dbReference type="Gene3D" id="2.40.420.20">
    <property type="match status" value="1"/>
</dbReference>
<evidence type="ECO:0000256" key="1">
    <source>
        <dbReference type="ARBA" id="ARBA00004196"/>
    </source>
</evidence>
<name>A0ABU3VSJ9_9GAMM</name>
<dbReference type="InterPro" id="IPR058625">
    <property type="entry name" value="MdtA-like_BSH"/>
</dbReference>
<dbReference type="InterPro" id="IPR006143">
    <property type="entry name" value="RND_pump_MFP"/>
</dbReference>
<feature type="domain" description="Multidrug resistance protein MdtA-like barrel-sandwich hybrid" evidence="7">
    <location>
        <begin position="61"/>
        <end position="180"/>
    </location>
</feature>
<dbReference type="Pfam" id="PF25967">
    <property type="entry name" value="RND-MFP_C"/>
    <property type="match status" value="1"/>
</dbReference>
<dbReference type="InterPro" id="IPR058624">
    <property type="entry name" value="MdtA-like_HH"/>
</dbReference>
<feature type="chain" id="PRO_5045411225" evidence="5">
    <location>
        <begin position="24"/>
        <end position="356"/>
    </location>
</feature>
<dbReference type="Pfam" id="PF25917">
    <property type="entry name" value="BSH_RND"/>
    <property type="match status" value="1"/>
</dbReference>
<accession>A0ABU3VSJ9</accession>
<dbReference type="PANTHER" id="PTHR30469:SF20">
    <property type="entry name" value="EFFLUX RND TRANSPORTER PERIPLASMIC ADAPTOR SUBUNIT"/>
    <property type="match status" value="1"/>
</dbReference>
<dbReference type="Gene3D" id="1.10.287.470">
    <property type="entry name" value="Helix hairpin bin"/>
    <property type="match status" value="1"/>
</dbReference>
<evidence type="ECO:0000313" key="9">
    <source>
        <dbReference type="EMBL" id="MDV2077246.1"/>
    </source>
</evidence>
<feature type="domain" description="Multidrug resistance protein MdtA-like C-terminal permuted SH3" evidence="8">
    <location>
        <begin position="280"/>
        <end position="339"/>
    </location>
</feature>
<evidence type="ECO:0000313" key="10">
    <source>
        <dbReference type="Proteomes" id="UP001269819"/>
    </source>
</evidence>
<evidence type="ECO:0000256" key="3">
    <source>
        <dbReference type="ARBA" id="ARBA00022448"/>
    </source>
</evidence>
<comment type="caution">
    <text evidence="9">The sequence shown here is derived from an EMBL/GenBank/DDBJ whole genome shotgun (WGS) entry which is preliminary data.</text>
</comment>
<organism evidence="9 10">
    <name type="scientific">Marinobacter xestospongiae</name>
    <dbReference type="NCBI Taxonomy" id="994319"/>
    <lineage>
        <taxon>Bacteria</taxon>
        <taxon>Pseudomonadati</taxon>
        <taxon>Pseudomonadota</taxon>
        <taxon>Gammaproteobacteria</taxon>
        <taxon>Pseudomonadales</taxon>
        <taxon>Marinobacteraceae</taxon>
        <taxon>Marinobacter</taxon>
    </lineage>
</organism>